<keyword evidence="2" id="KW-1185">Reference proteome</keyword>
<organism evidence="1 2">
    <name type="scientific">Thermocatellispora tengchongensis</name>
    <dbReference type="NCBI Taxonomy" id="1073253"/>
    <lineage>
        <taxon>Bacteria</taxon>
        <taxon>Bacillati</taxon>
        <taxon>Actinomycetota</taxon>
        <taxon>Actinomycetes</taxon>
        <taxon>Streptosporangiales</taxon>
        <taxon>Streptosporangiaceae</taxon>
        <taxon>Thermocatellispora</taxon>
    </lineage>
</organism>
<dbReference type="AlphaFoldDB" id="A0A840PEK5"/>
<gene>
    <name evidence="1" type="ORF">HNP84_007161</name>
</gene>
<evidence type="ECO:0000313" key="1">
    <source>
        <dbReference type="EMBL" id="MBB5137409.1"/>
    </source>
</evidence>
<evidence type="ECO:0000313" key="2">
    <source>
        <dbReference type="Proteomes" id="UP000578449"/>
    </source>
</evidence>
<proteinExistence type="predicted"/>
<evidence type="ECO:0008006" key="3">
    <source>
        <dbReference type="Google" id="ProtNLM"/>
    </source>
</evidence>
<accession>A0A840PEK5</accession>
<name>A0A840PEK5_9ACTN</name>
<comment type="caution">
    <text evidence="1">The sequence shown here is derived from an EMBL/GenBank/DDBJ whole genome shotgun (WGS) entry which is preliminary data.</text>
</comment>
<protein>
    <recommendedName>
        <fullName evidence="3">Bacterial Pleckstrin homology domain-containing protein</fullName>
    </recommendedName>
</protein>
<dbReference type="EMBL" id="JACHGN010000017">
    <property type="protein sequence ID" value="MBB5137409.1"/>
    <property type="molecule type" value="Genomic_DNA"/>
</dbReference>
<sequence length="121" mass="13072">MASVTLHRDALSVRFTFWERPFALRGALTIPLTTVRHVTDVERPLRKTRGMRRAGVLVTGLLKIGSWGPPAGARQFVCARRGVPALHIALDPGTSKLGYDELLISTTGAAQVAAAISEAKR</sequence>
<dbReference type="RefSeq" id="WP_185054316.1">
    <property type="nucleotide sequence ID" value="NZ_BAABIX010000012.1"/>
</dbReference>
<reference evidence="1 2" key="1">
    <citation type="submission" date="2020-08" db="EMBL/GenBank/DDBJ databases">
        <title>Genomic Encyclopedia of Type Strains, Phase IV (KMG-IV): sequencing the most valuable type-strain genomes for metagenomic binning, comparative biology and taxonomic classification.</title>
        <authorList>
            <person name="Goeker M."/>
        </authorList>
    </citation>
    <scope>NUCLEOTIDE SEQUENCE [LARGE SCALE GENOMIC DNA]</scope>
    <source>
        <strain evidence="1 2">DSM 45615</strain>
    </source>
</reference>
<dbReference type="Proteomes" id="UP000578449">
    <property type="component" value="Unassembled WGS sequence"/>
</dbReference>